<proteinExistence type="predicted"/>
<evidence type="ECO:0000313" key="5">
    <source>
        <dbReference type="Proteomes" id="UP001149090"/>
    </source>
</evidence>
<comment type="caution">
    <text evidence="4">The sequence shown here is derived from an EMBL/GenBank/DDBJ whole genome shotgun (WGS) entry which is preliminary data.</text>
</comment>
<gene>
    <name evidence="4" type="ORF">M0811_00572</name>
</gene>
<dbReference type="AlphaFoldDB" id="A0A9Q0LQN7"/>
<evidence type="ECO:0000256" key="1">
    <source>
        <dbReference type="ARBA" id="ARBA00022574"/>
    </source>
</evidence>
<organism evidence="4 5">
    <name type="scientific">Anaeramoeba ignava</name>
    <name type="common">Anaerobic marine amoeba</name>
    <dbReference type="NCBI Taxonomy" id="1746090"/>
    <lineage>
        <taxon>Eukaryota</taxon>
        <taxon>Metamonada</taxon>
        <taxon>Anaeramoebidae</taxon>
        <taxon>Anaeramoeba</taxon>
    </lineage>
</organism>
<evidence type="ECO:0000313" key="4">
    <source>
        <dbReference type="EMBL" id="KAJ5077252.1"/>
    </source>
</evidence>
<dbReference type="InterPro" id="IPR036322">
    <property type="entry name" value="WD40_repeat_dom_sf"/>
</dbReference>
<dbReference type="Proteomes" id="UP001149090">
    <property type="component" value="Unassembled WGS sequence"/>
</dbReference>
<protein>
    <submittedName>
        <fullName evidence="4">Wd repeat-containing protein</fullName>
    </submittedName>
</protein>
<keyword evidence="3" id="KW-0175">Coiled coil</keyword>
<accession>A0A9Q0LQN7</accession>
<dbReference type="InterPro" id="IPR015943">
    <property type="entry name" value="WD40/YVTN_repeat-like_dom_sf"/>
</dbReference>
<reference evidence="4" key="1">
    <citation type="submission" date="2022-10" db="EMBL/GenBank/DDBJ databases">
        <title>Novel sulphate-reducing endosymbionts in the free-living metamonad Anaeramoeba.</title>
        <authorList>
            <person name="Jerlstrom-Hultqvist J."/>
            <person name="Cepicka I."/>
            <person name="Gallot-Lavallee L."/>
            <person name="Salas-Leiva D."/>
            <person name="Curtis B.A."/>
            <person name="Zahonova K."/>
            <person name="Pipaliya S."/>
            <person name="Dacks J."/>
            <person name="Roger A.J."/>
        </authorList>
    </citation>
    <scope>NUCLEOTIDE SEQUENCE</scope>
    <source>
        <strain evidence="4">BMAN</strain>
    </source>
</reference>
<keyword evidence="5" id="KW-1185">Reference proteome</keyword>
<dbReference type="Gene3D" id="2.130.10.10">
    <property type="entry name" value="YVTN repeat-like/Quinoprotein amine dehydrogenase"/>
    <property type="match status" value="1"/>
</dbReference>
<keyword evidence="1" id="KW-0853">WD repeat</keyword>
<name>A0A9Q0LQN7_ANAIG</name>
<evidence type="ECO:0000256" key="3">
    <source>
        <dbReference type="SAM" id="Coils"/>
    </source>
</evidence>
<dbReference type="OrthoDB" id="427795at2759"/>
<evidence type="ECO:0000256" key="2">
    <source>
        <dbReference type="ARBA" id="ARBA00022737"/>
    </source>
</evidence>
<feature type="coiled-coil region" evidence="3">
    <location>
        <begin position="257"/>
        <end position="284"/>
    </location>
</feature>
<dbReference type="PANTHER" id="PTHR10971">
    <property type="entry name" value="MRNA EXPORT FACTOR AND BUB3"/>
    <property type="match status" value="1"/>
</dbReference>
<sequence>MQNQENNLQIQIHSKINNPFITYDLKWVPSSTRFLSIGGTGENQGIITVYSLERNQRISIQKKIEGEYNFKCGTFGASDKIDRNISVGDFQGDLKIFDLEYSEEPLFKSSHLSMINSIDGILYNNSPFIAASLQNGNIVCLDPRQQKTIMEFHDNLNIDAWCVKINDQNNPVILTGYENGDFLAVDIRKPTKSNNLKFNLNHPICSIDVKNKNHILNIACSCTENSMIFFDLDLQKDFEEKTKNPLNYQKLDFNKYFNEKNDEKNSEKKNVKNFEEKNSEIDSENSVTLWSTSFSPFNPNLLGISNGIGDFFLMEHRNSKVDLVSSLKVPGKAINCFDWSFDKAGLFAFSCFDENLYVGICGPEDFLLNF</sequence>
<keyword evidence="2" id="KW-0677">Repeat</keyword>
<dbReference type="SUPFAM" id="SSF50978">
    <property type="entry name" value="WD40 repeat-like"/>
    <property type="match status" value="1"/>
</dbReference>
<dbReference type="EMBL" id="JAPDFW010000059">
    <property type="protein sequence ID" value="KAJ5077252.1"/>
    <property type="molecule type" value="Genomic_DNA"/>
</dbReference>